<protein>
    <submittedName>
        <fullName evidence="7">Galactose/methyl galactoside import ATP-binding protein MglA</fullName>
        <ecNumber evidence="7">3.6.3.17</ecNumber>
    </submittedName>
</protein>
<evidence type="ECO:0000256" key="2">
    <source>
        <dbReference type="ARBA" id="ARBA00022597"/>
    </source>
</evidence>
<keyword evidence="4" id="KW-0547">Nucleotide-binding</keyword>
<gene>
    <name evidence="7" type="primary">mglA</name>
    <name evidence="7" type="ORF">LOKVESSMR4R_02444</name>
</gene>
<dbReference type="OrthoDB" id="7757085at2"/>
<dbReference type="PANTHER" id="PTHR43790:SF9">
    <property type="entry name" value="GALACTOFURANOSE TRANSPORTER ATP-BINDING PROTEIN YTFR"/>
    <property type="match status" value="1"/>
</dbReference>
<feature type="domain" description="ABC transporter" evidence="6">
    <location>
        <begin position="277"/>
        <end position="519"/>
    </location>
</feature>
<evidence type="ECO:0000256" key="3">
    <source>
        <dbReference type="ARBA" id="ARBA00022737"/>
    </source>
</evidence>
<keyword evidence="3" id="KW-0677">Repeat</keyword>
<evidence type="ECO:0000259" key="6">
    <source>
        <dbReference type="PROSITE" id="PS50893"/>
    </source>
</evidence>
<dbReference type="Proteomes" id="UP000195273">
    <property type="component" value="Chromosome"/>
</dbReference>
<feature type="domain" description="ABC transporter" evidence="6">
    <location>
        <begin position="19"/>
        <end position="265"/>
    </location>
</feature>
<evidence type="ECO:0000256" key="5">
    <source>
        <dbReference type="ARBA" id="ARBA00022840"/>
    </source>
</evidence>
<dbReference type="AlphaFoldDB" id="A0A1Y0EE77"/>
<dbReference type="EMBL" id="CP021431">
    <property type="protein sequence ID" value="ARU01748.1"/>
    <property type="molecule type" value="Genomic_DNA"/>
</dbReference>
<evidence type="ECO:0000313" key="7">
    <source>
        <dbReference type="EMBL" id="ARU01748.1"/>
    </source>
</evidence>
<keyword evidence="5 7" id="KW-0067">ATP-binding</keyword>
<dbReference type="PROSITE" id="PS00211">
    <property type="entry name" value="ABC_TRANSPORTER_1"/>
    <property type="match status" value="1"/>
</dbReference>
<name>A0A1Y0EE77_9RHOB</name>
<dbReference type="InterPro" id="IPR050107">
    <property type="entry name" value="ABC_carbohydrate_import_ATPase"/>
</dbReference>
<evidence type="ECO:0000256" key="1">
    <source>
        <dbReference type="ARBA" id="ARBA00022448"/>
    </source>
</evidence>
<dbReference type="InterPro" id="IPR003593">
    <property type="entry name" value="AAA+_ATPase"/>
</dbReference>
<reference evidence="7 8" key="1">
    <citation type="submission" date="2017-05" db="EMBL/GenBank/DDBJ databases">
        <title>Genome Sequence of Loktanella vestfoldensis Strain SMR4r Isolated from a Culture of the Diatom Skeletonema marinoi.</title>
        <authorList>
            <person name="Topel M."/>
            <person name="Pinder M.I.M."/>
            <person name="Johansson O.N."/>
            <person name="Kourtchenko O."/>
            <person name="Godhe A."/>
            <person name="Clarke A.K."/>
        </authorList>
    </citation>
    <scope>NUCLEOTIDE SEQUENCE [LARGE SCALE GENOMIC DNA]</scope>
    <source>
        <strain evidence="7 8">SMR4r</strain>
    </source>
</reference>
<dbReference type="PROSITE" id="PS50893">
    <property type="entry name" value="ABC_TRANSPORTER_2"/>
    <property type="match status" value="2"/>
</dbReference>
<dbReference type="InterPro" id="IPR003439">
    <property type="entry name" value="ABC_transporter-like_ATP-bd"/>
</dbReference>
<dbReference type="GO" id="GO:0005524">
    <property type="term" value="F:ATP binding"/>
    <property type="evidence" value="ECO:0007669"/>
    <property type="project" value="UniProtKB-KW"/>
</dbReference>
<dbReference type="PANTHER" id="PTHR43790">
    <property type="entry name" value="CARBOHYDRATE TRANSPORT ATP-BINDING PROTEIN MG119-RELATED"/>
    <property type="match status" value="1"/>
</dbReference>
<accession>A0A1Y0EE77</accession>
<keyword evidence="2" id="KW-0762">Sugar transport</keyword>
<dbReference type="CDD" id="cd03215">
    <property type="entry name" value="ABC_Carb_Monos_II"/>
    <property type="match status" value="1"/>
</dbReference>
<evidence type="ECO:0000313" key="8">
    <source>
        <dbReference type="Proteomes" id="UP000195273"/>
    </source>
</evidence>
<sequence length="534" mass="56845">MNVEPLSPPGVTTHDADILRMSNIRMKFGPVEVLKDVTLTLRRKEILGLLGANGSGKSTLIKVLAGFNSPEPGSVVRLWGEDLALPLDAGQIRQMGVAFVHQHLALVPSLSVIDNMLISDRSLRPYGINWGKERRRISALMAEFGLTIDPDAIVASLSPVERAFVAIVRAFAELRQSDAGRGGEGILVLDEPTPFLSVADVDKLFTLLRGIRETGASVIIVTHDIDEVLSLTNRVAVMRDGRLAAILNTQDTSRQQILDTIVGRVISAYDRAAKTAPTHPNVTITGLLGGRCKGFDATLKKGEILGITGLIGSGFADVPYLLFGATPGQGQITVGKTQLDAAHLSPAKAHGAGIALLPGDRMGQGGVATLSVTENASFLALPRMRHGPGLSHAMMTRATKALIAAHDVRPANPAADLGNLSGGNQQKVLLGKWLAEEPQLLCLDEPTQGVDYGARQQIFAALDQAAARGMKILVASTDHEQLAQLCDRVIVFRWGVPVQELTGADVAKDKIACACLGNDLRQTNDVPQDTEVFA</sequence>
<dbReference type="GO" id="GO:0016887">
    <property type="term" value="F:ATP hydrolysis activity"/>
    <property type="evidence" value="ECO:0007669"/>
    <property type="project" value="InterPro"/>
</dbReference>
<dbReference type="KEGG" id="lvs:LOKVESSMR4R_02444"/>
<proteinExistence type="predicted"/>
<dbReference type="EC" id="3.6.3.17" evidence="7"/>
<organism evidence="7 8">
    <name type="scientific">Yoonia vestfoldensis</name>
    <dbReference type="NCBI Taxonomy" id="245188"/>
    <lineage>
        <taxon>Bacteria</taxon>
        <taxon>Pseudomonadati</taxon>
        <taxon>Pseudomonadota</taxon>
        <taxon>Alphaproteobacteria</taxon>
        <taxon>Rhodobacterales</taxon>
        <taxon>Paracoccaceae</taxon>
        <taxon>Yoonia</taxon>
    </lineage>
</organism>
<dbReference type="RefSeq" id="WP_087208759.1">
    <property type="nucleotide sequence ID" value="NZ_CP021431.1"/>
</dbReference>
<keyword evidence="1" id="KW-0813">Transport</keyword>
<keyword evidence="8" id="KW-1185">Reference proteome</keyword>
<dbReference type="SUPFAM" id="SSF52540">
    <property type="entry name" value="P-loop containing nucleoside triphosphate hydrolases"/>
    <property type="match status" value="2"/>
</dbReference>
<evidence type="ECO:0000256" key="4">
    <source>
        <dbReference type="ARBA" id="ARBA00022741"/>
    </source>
</evidence>
<dbReference type="InterPro" id="IPR027417">
    <property type="entry name" value="P-loop_NTPase"/>
</dbReference>
<dbReference type="InterPro" id="IPR017871">
    <property type="entry name" value="ABC_transporter-like_CS"/>
</dbReference>
<dbReference type="Pfam" id="PF00005">
    <property type="entry name" value="ABC_tran"/>
    <property type="match status" value="2"/>
</dbReference>
<dbReference type="Gene3D" id="3.40.50.300">
    <property type="entry name" value="P-loop containing nucleotide triphosphate hydrolases"/>
    <property type="match status" value="2"/>
</dbReference>
<dbReference type="SMART" id="SM00382">
    <property type="entry name" value="AAA"/>
    <property type="match status" value="1"/>
</dbReference>
<keyword evidence="7" id="KW-0378">Hydrolase</keyword>